<comment type="caution">
    <text evidence="2">The sequence shown here is derived from an EMBL/GenBank/DDBJ whole genome shotgun (WGS) entry which is preliminary data.</text>
</comment>
<sequence>MGAWLSSVVGSEGDGVGGLGDLPEGCIAEVLRRLDAPDICQLMQINRTFLDAGSSDFIWEEKLPRNYGYLVKKALEGEEKAKGLGANTEKLRAFVKKDVYALLCRRNSFDGGNKEFWLDKSTGGICMQISSKALSITGIDDRRYWNYIPIEESRFGAVAYLVQIWWLEVRGEIEFPFPEGTYSLFFRLHLGKPSKRLGRRSCITDNIHGWDMKPVRFQLSTLDGQQMQSKAYLAEPGVWSCHHVGDFVVNRSDEVTRVKFSLVQIDCTHTKGGLCVDSVLIEPKGLRQDNMYCA</sequence>
<evidence type="ECO:0000313" key="3">
    <source>
        <dbReference type="Proteomes" id="UP001140206"/>
    </source>
</evidence>
<proteinExistence type="predicted"/>
<name>A0AAV8GFP3_9POAL</name>
<dbReference type="AlphaFoldDB" id="A0AAV8GFP3"/>
<evidence type="ECO:0000313" key="2">
    <source>
        <dbReference type="EMBL" id="KAJ4803789.1"/>
    </source>
</evidence>
<organism evidence="2 3">
    <name type="scientific">Rhynchospora pubera</name>
    <dbReference type="NCBI Taxonomy" id="906938"/>
    <lineage>
        <taxon>Eukaryota</taxon>
        <taxon>Viridiplantae</taxon>
        <taxon>Streptophyta</taxon>
        <taxon>Embryophyta</taxon>
        <taxon>Tracheophyta</taxon>
        <taxon>Spermatophyta</taxon>
        <taxon>Magnoliopsida</taxon>
        <taxon>Liliopsida</taxon>
        <taxon>Poales</taxon>
        <taxon>Cyperaceae</taxon>
        <taxon>Cyperoideae</taxon>
        <taxon>Rhynchosporeae</taxon>
        <taxon>Rhynchospora</taxon>
    </lineage>
</organism>
<accession>A0AAV8GFP3</accession>
<dbReference type="PROSITE" id="PS50181">
    <property type="entry name" value="FBOX"/>
    <property type="match status" value="1"/>
</dbReference>
<dbReference type="PANTHER" id="PTHR31960">
    <property type="entry name" value="F-BOX PROTEIN PP2-A15"/>
    <property type="match status" value="1"/>
</dbReference>
<protein>
    <submittedName>
        <fullName evidence="2">F-box protein PP2-A13</fullName>
    </submittedName>
</protein>
<dbReference type="SUPFAM" id="SSF81383">
    <property type="entry name" value="F-box domain"/>
    <property type="match status" value="1"/>
</dbReference>
<dbReference type="SMART" id="SM00256">
    <property type="entry name" value="FBOX"/>
    <property type="match status" value="1"/>
</dbReference>
<dbReference type="CDD" id="cd22162">
    <property type="entry name" value="F-box_AtSKIP3-like"/>
    <property type="match status" value="1"/>
</dbReference>
<dbReference type="Pfam" id="PF14299">
    <property type="entry name" value="PP2"/>
    <property type="match status" value="1"/>
</dbReference>
<keyword evidence="3" id="KW-1185">Reference proteome</keyword>
<dbReference type="EMBL" id="JAMFTS010000001">
    <property type="protein sequence ID" value="KAJ4803789.1"/>
    <property type="molecule type" value="Genomic_DNA"/>
</dbReference>
<evidence type="ECO:0000259" key="1">
    <source>
        <dbReference type="PROSITE" id="PS50181"/>
    </source>
</evidence>
<feature type="domain" description="F-box" evidence="1">
    <location>
        <begin position="16"/>
        <end position="62"/>
    </location>
</feature>
<dbReference type="Proteomes" id="UP001140206">
    <property type="component" value="Chromosome 1"/>
</dbReference>
<dbReference type="InterPro" id="IPR001810">
    <property type="entry name" value="F-box_dom"/>
</dbReference>
<reference evidence="2" key="1">
    <citation type="submission" date="2022-08" db="EMBL/GenBank/DDBJ databases">
        <authorList>
            <person name="Marques A."/>
        </authorList>
    </citation>
    <scope>NUCLEOTIDE SEQUENCE</scope>
    <source>
        <strain evidence="2">RhyPub2mFocal</strain>
        <tissue evidence="2">Leaves</tissue>
    </source>
</reference>
<dbReference type="InterPro" id="IPR025886">
    <property type="entry name" value="PP2-like"/>
</dbReference>
<gene>
    <name evidence="2" type="ORF">LUZ62_016355</name>
</gene>
<dbReference type="InterPro" id="IPR036047">
    <property type="entry name" value="F-box-like_dom_sf"/>
</dbReference>
<dbReference type="Pfam" id="PF00646">
    <property type="entry name" value="F-box"/>
    <property type="match status" value="1"/>
</dbReference>
<dbReference type="PANTHER" id="PTHR31960:SF20">
    <property type="entry name" value="OS09G0525300 PROTEIN"/>
    <property type="match status" value="1"/>
</dbReference>